<dbReference type="AlphaFoldDB" id="A0A1I5B534"/>
<organism evidence="3 4">
    <name type="scientific">Nitrosospira briensis</name>
    <dbReference type="NCBI Taxonomy" id="35799"/>
    <lineage>
        <taxon>Bacteria</taxon>
        <taxon>Pseudomonadati</taxon>
        <taxon>Pseudomonadota</taxon>
        <taxon>Betaproteobacteria</taxon>
        <taxon>Nitrosomonadales</taxon>
        <taxon>Nitrosomonadaceae</taxon>
        <taxon>Nitrosospira</taxon>
    </lineage>
</organism>
<dbReference type="OrthoDB" id="8654520at2"/>
<evidence type="ECO:0000259" key="2">
    <source>
        <dbReference type="Pfam" id="PF20109"/>
    </source>
</evidence>
<proteinExistence type="predicted"/>
<name>A0A1I5B534_9PROT</name>
<keyword evidence="4" id="KW-1185">Reference proteome</keyword>
<gene>
    <name evidence="3" type="ORF">SAMN05216386_1660</name>
</gene>
<sequence length="280" mass="32733">MSTSKIPAWLPNWKDASAYKKPRDEWFVKIMIWEFLRRNPEYQADYKRFADLPDLRPGGGKTAKIYNKGMMLTDDMCFRYCEPPALPGETWEQYQLRVGDYVIEDMPLIEHLMEKWCITYMADPEKDDGYAKINAHIEMPPYDLQIENAVDAAGFITRRPAPDKPEHVTLRFDLRYGIDKQLKKAKEALKLWKDHLENGPTPYQLDKEQSKNHKNQLRGYLRAFDADLAGAFPQEIGKRLFPKDIDIEARRKKAARAVKLGKDLVNGAYKNLIRLKDDRH</sequence>
<feature type="domain" description="Transcriptional regulator-like" evidence="2">
    <location>
        <begin position="13"/>
        <end position="51"/>
    </location>
</feature>
<dbReference type="Pfam" id="PF20109">
    <property type="entry name" value="Trans_reg_dom"/>
    <property type="match status" value="1"/>
</dbReference>
<accession>A0A1I5B534</accession>
<dbReference type="Proteomes" id="UP000183107">
    <property type="component" value="Unassembled WGS sequence"/>
</dbReference>
<evidence type="ECO:0000313" key="4">
    <source>
        <dbReference type="Proteomes" id="UP000183107"/>
    </source>
</evidence>
<evidence type="ECO:0000313" key="3">
    <source>
        <dbReference type="EMBL" id="SFN69609.1"/>
    </source>
</evidence>
<dbReference type="Pfam" id="PF10074">
    <property type="entry name" value="RovC_DNA-bd"/>
    <property type="match status" value="1"/>
</dbReference>
<protein>
    <submittedName>
        <fullName evidence="3">Uncharacterized conserved protein</fullName>
    </submittedName>
</protein>
<dbReference type="InterPro" id="IPR018754">
    <property type="entry name" value="RovC-like_DNA-bd"/>
</dbReference>
<dbReference type="EMBL" id="FOVJ01000002">
    <property type="protein sequence ID" value="SFN69609.1"/>
    <property type="molecule type" value="Genomic_DNA"/>
</dbReference>
<dbReference type="InterPro" id="IPR045465">
    <property type="entry name" value="Trans_reg_dom"/>
</dbReference>
<dbReference type="RefSeq" id="WP_074796453.1">
    <property type="nucleotide sequence ID" value="NZ_FOVJ01000002.1"/>
</dbReference>
<evidence type="ECO:0000259" key="1">
    <source>
        <dbReference type="Pfam" id="PF10074"/>
    </source>
</evidence>
<reference evidence="4" key="1">
    <citation type="submission" date="2016-10" db="EMBL/GenBank/DDBJ databases">
        <authorList>
            <person name="Varghese N."/>
        </authorList>
    </citation>
    <scope>NUCLEOTIDE SEQUENCE [LARGE SCALE GENOMIC DNA]</scope>
    <source>
        <strain evidence="4">Nsp8</strain>
    </source>
</reference>
<feature type="domain" description="T6SS Transcription factor RovC-like DNA binding" evidence="1">
    <location>
        <begin position="178"/>
        <end position="274"/>
    </location>
</feature>